<dbReference type="GeneID" id="26100199"/>
<accession>A0A0P0N546</accession>
<protein>
    <submittedName>
        <fullName evidence="2">DNA-binding protein</fullName>
    </submittedName>
</protein>
<dbReference type="SUPFAM" id="SSF89915">
    <property type="entry name" value="DNA-binding protein Tfx"/>
    <property type="match status" value="1"/>
</dbReference>
<reference evidence="2 4" key="1">
    <citation type="submission" date="2015-10" db="EMBL/GenBank/DDBJ databases">
        <title>Complete genome sequence of hyperthermophilic archaeon Pyrodictium delaneyi Su06.</title>
        <authorList>
            <person name="Jung J.-H."/>
            <person name="Lin J."/>
            <person name="Holden J.F."/>
            <person name="Park C.-S."/>
        </authorList>
    </citation>
    <scope>NUCLEOTIDE SEQUENCE [LARGE SCALE GENOMIC DNA]</scope>
    <source>
        <strain evidence="2 4">Su06</strain>
    </source>
</reference>
<evidence type="ECO:0000313" key="3">
    <source>
        <dbReference type="EMBL" id="OWJ54898.1"/>
    </source>
</evidence>
<sequence>MARRFGLLTDKQLTVVALHEGQGLGFSEIARRLGTTRQDAAATYRRAVANVEAAWETLVAYTLATGMILEAGEGTSLDELIARVIEKADTHDVRLRWGRPELYILLRGLLRDCMKDSRLVEPVVIVLRRDGSIEAYPRKKIEHVLEALSSLQPTTDDSRS</sequence>
<dbReference type="AlphaFoldDB" id="A0A0P0N546"/>
<feature type="domain" description="DNA binding protein Tfx C-terminal" evidence="1">
    <location>
        <begin position="57"/>
        <end position="134"/>
    </location>
</feature>
<evidence type="ECO:0000313" key="2">
    <source>
        <dbReference type="EMBL" id="ALL01902.1"/>
    </source>
</evidence>
<evidence type="ECO:0000313" key="4">
    <source>
        <dbReference type="Proteomes" id="UP000058613"/>
    </source>
</evidence>
<dbReference type="InterPro" id="IPR036657">
    <property type="entry name" value="Tfx_DNA-bd_sf_arc"/>
</dbReference>
<reference evidence="3 5" key="2">
    <citation type="submission" date="2017-05" db="EMBL/GenBank/DDBJ databases">
        <title>The draft genome of the hyperthermophilic archaeon 'Pyrodictium delaneyi strain Hulk', an iron and nitrate reducer, reveals the capacity for sulfate reduction.</title>
        <authorList>
            <person name="Demey L.M."/>
            <person name="Miller C."/>
            <person name="Manzella M."/>
            <person name="Reguera G."/>
            <person name="Kashefi K."/>
        </authorList>
    </citation>
    <scope>NUCLEOTIDE SEQUENCE [LARGE SCALE GENOMIC DNA]</scope>
    <source>
        <strain evidence="3 5">Hulk</strain>
    </source>
</reference>
<dbReference type="Pfam" id="PF14601">
    <property type="entry name" value="TFX_C"/>
    <property type="match status" value="1"/>
</dbReference>
<dbReference type="Gene3D" id="3.30.1190.10">
    <property type="entry name" value="DNA-binding protein Tfx superfamily, archaea"/>
    <property type="match status" value="1"/>
</dbReference>
<dbReference type="EMBL" id="NCQP01000002">
    <property type="protein sequence ID" value="OWJ54898.1"/>
    <property type="molecule type" value="Genomic_DNA"/>
</dbReference>
<dbReference type="EMBL" id="CP013011">
    <property type="protein sequence ID" value="ALL01902.1"/>
    <property type="molecule type" value="Genomic_DNA"/>
</dbReference>
<organism evidence="2 4">
    <name type="scientific">Pyrodictium delaneyi</name>
    <dbReference type="NCBI Taxonomy" id="1273541"/>
    <lineage>
        <taxon>Archaea</taxon>
        <taxon>Thermoproteota</taxon>
        <taxon>Thermoprotei</taxon>
        <taxon>Desulfurococcales</taxon>
        <taxon>Pyrodictiaceae</taxon>
        <taxon>Pyrodictium</taxon>
    </lineage>
</organism>
<name>A0A0P0N546_9CREN</name>
<dbReference type="GO" id="GO:0003677">
    <property type="term" value="F:DNA binding"/>
    <property type="evidence" value="ECO:0007669"/>
    <property type="project" value="UniProtKB-KW"/>
</dbReference>
<dbReference type="Proteomes" id="UP000058613">
    <property type="component" value="Chromosome"/>
</dbReference>
<dbReference type="KEGG" id="pdl:Pyrde_1859"/>
<dbReference type="InterPro" id="IPR029291">
    <property type="entry name" value="Tfx_C"/>
</dbReference>
<evidence type="ECO:0000259" key="1">
    <source>
        <dbReference type="Pfam" id="PF14601"/>
    </source>
</evidence>
<keyword evidence="5" id="KW-1185">Reference proteome</keyword>
<proteinExistence type="predicted"/>
<evidence type="ECO:0000313" key="5">
    <source>
        <dbReference type="Proteomes" id="UP000196694"/>
    </source>
</evidence>
<dbReference type="OrthoDB" id="378462at2157"/>
<dbReference type="Proteomes" id="UP000196694">
    <property type="component" value="Unassembled WGS sequence"/>
</dbReference>
<gene>
    <name evidence="3" type="ORF">Pdsh_04110</name>
    <name evidence="2" type="ORF">Pyrde_1859</name>
</gene>
<dbReference type="RefSeq" id="WP_055410208.1">
    <property type="nucleotide sequence ID" value="NZ_CP013011.1"/>
</dbReference>
<dbReference type="STRING" id="1273541.Pyrde_1859"/>
<keyword evidence="2" id="KW-0238">DNA-binding</keyword>